<dbReference type="RefSeq" id="WP_126561662.1">
    <property type="nucleotide sequence ID" value="NZ_RYDJ01000003.1"/>
</dbReference>
<gene>
    <name evidence="1" type="ORF">EKL98_04650</name>
</gene>
<dbReference type="AlphaFoldDB" id="A0A432CPA0"/>
<reference evidence="1 2" key="1">
    <citation type="submission" date="2018-12" db="EMBL/GenBank/DDBJ databases">
        <title>Flavobacterium sp. nov., isolated from glacier ice.</title>
        <authorList>
            <person name="Liu Q."/>
            <person name="Xin Y.-H."/>
        </authorList>
    </citation>
    <scope>NUCLEOTIDE SEQUENCE [LARGE SCALE GENOMIC DNA]</scope>
    <source>
        <strain evidence="1 2">RB1N8</strain>
    </source>
</reference>
<name>A0A432CPA0_9FLAO</name>
<keyword evidence="2" id="KW-1185">Reference proteome</keyword>
<evidence type="ECO:0000313" key="2">
    <source>
        <dbReference type="Proteomes" id="UP000280825"/>
    </source>
</evidence>
<organism evidence="1 2">
    <name type="scientific">Flavobacterium bomense</name>
    <dbReference type="NCBI Taxonomy" id="2497483"/>
    <lineage>
        <taxon>Bacteria</taxon>
        <taxon>Pseudomonadati</taxon>
        <taxon>Bacteroidota</taxon>
        <taxon>Flavobacteriia</taxon>
        <taxon>Flavobacteriales</taxon>
        <taxon>Flavobacteriaceae</taxon>
        <taxon>Flavobacterium</taxon>
    </lineage>
</organism>
<accession>A0A432CPA0</accession>
<proteinExistence type="predicted"/>
<evidence type="ECO:0000313" key="1">
    <source>
        <dbReference type="EMBL" id="RTZ06536.1"/>
    </source>
</evidence>
<protein>
    <submittedName>
        <fullName evidence="1">Uncharacterized protein</fullName>
    </submittedName>
</protein>
<dbReference type="Proteomes" id="UP000280825">
    <property type="component" value="Unassembled WGS sequence"/>
</dbReference>
<dbReference type="EMBL" id="RYDJ01000003">
    <property type="protein sequence ID" value="RTZ06536.1"/>
    <property type="molecule type" value="Genomic_DNA"/>
</dbReference>
<sequence length="121" mass="13247">MNYLSLKTTKNAGSNRFLLLVFILVTNISVFAQTEKNLVDVNTVVVGTTTKQENVSTVSASNSNSMHFILWFMGSKQDPNSTISIEGINAKKQIITSGVAPNRLLIKAFLKKAVNLENMIA</sequence>
<comment type="caution">
    <text evidence="1">The sequence shown here is derived from an EMBL/GenBank/DDBJ whole genome shotgun (WGS) entry which is preliminary data.</text>
</comment>